<dbReference type="EMBL" id="GGFM01010250">
    <property type="protein sequence ID" value="MBW31001.1"/>
    <property type="molecule type" value="Transcribed_RNA"/>
</dbReference>
<dbReference type="AlphaFoldDB" id="A0A2M3ZR25"/>
<reference evidence="2" key="1">
    <citation type="submission" date="2018-01" db="EMBL/GenBank/DDBJ databases">
        <title>An insight into the sialome of Amazonian anophelines.</title>
        <authorList>
            <person name="Ribeiro J.M."/>
            <person name="Scarpassa V."/>
            <person name="Calvo E."/>
        </authorList>
    </citation>
    <scope>NUCLEOTIDE SEQUENCE</scope>
    <source>
        <tissue evidence="2">Salivary glands</tissue>
    </source>
</reference>
<evidence type="ECO:0000313" key="2">
    <source>
        <dbReference type="EMBL" id="MBW31001.1"/>
    </source>
</evidence>
<accession>A0A2M3ZR25</accession>
<sequence>MSIYCILALQIRYVFLYTACHFYCNFECTACVNPEVNKSSQKKALAAKVLSCDVHNECDDSILRNKKRAREHHFQRQPRKHQLLYPMKVHR</sequence>
<proteinExistence type="predicted"/>
<protein>
    <submittedName>
        <fullName evidence="2">Putative secreted peptide</fullName>
    </submittedName>
</protein>
<organism evidence="2">
    <name type="scientific">Anopheles braziliensis</name>
    <dbReference type="NCBI Taxonomy" id="58242"/>
    <lineage>
        <taxon>Eukaryota</taxon>
        <taxon>Metazoa</taxon>
        <taxon>Ecdysozoa</taxon>
        <taxon>Arthropoda</taxon>
        <taxon>Hexapoda</taxon>
        <taxon>Insecta</taxon>
        <taxon>Pterygota</taxon>
        <taxon>Neoptera</taxon>
        <taxon>Endopterygota</taxon>
        <taxon>Diptera</taxon>
        <taxon>Nematocera</taxon>
        <taxon>Culicoidea</taxon>
        <taxon>Culicidae</taxon>
        <taxon>Anophelinae</taxon>
        <taxon>Anopheles</taxon>
    </lineage>
</organism>
<feature type="signal peptide" evidence="1">
    <location>
        <begin position="1"/>
        <end position="16"/>
    </location>
</feature>
<feature type="chain" id="PRO_5014740161" evidence="1">
    <location>
        <begin position="17"/>
        <end position="91"/>
    </location>
</feature>
<name>A0A2M3ZR25_9DIPT</name>
<keyword evidence="1" id="KW-0732">Signal</keyword>
<evidence type="ECO:0000256" key="1">
    <source>
        <dbReference type="SAM" id="SignalP"/>
    </source>
</evidence>